<reference evidence="1 2" key="1">
    <citation type="journal article" date="2023" name="Science">
        <title>Complex scaffold remodeling in plant triterpene biosynthesis.</title>
        <authorList>
            <person name="De La Pena R."/>
            <person name="Hodgson H."/>
            <person name="Liu J.C."/>
            <person name="Stephenson M.J."/>
            <person name="Martin A.C."/>
            <person name="Owen C."/>
            <person name="Harkess A."/>
            <person name="Leebens-Mack J."/>
            <person name="Jimenez L.E."/>
            <person name="Osbourn A."/>
            <person name="Sattely E.S."/>
        </authorList>
    </citation>
    <scope>NUCLEOTIDE SEQUENCE [LARGE SCALE GENOMIC DNA]</scope>
    <source>
        <strain evidence="2">cv. JPN11</strain>
        <tissue evidence="1">Leaf</tissue>
    </source>
</reference>
<evidence type="ECO:0000313" key="2">
    <source>
        <dbReference type="Proteomes" id="UP001164539"/>
    </source>
</evidence>
<name>A0ACC1Y7J1_MELAZ</name>
<protein>
    <submittedName>
        <fullName evidence="1">Uncharacterized protein</fullName>
    </submittedName>
</protein>
<dbReference type="Proteomes" id="UP001164539">
    <property type="component" value="Chromosome 4"/>
</dbReference>
<proteinExistence type="predicted"/>
<keyword evidence="2" id="KW-1185">Reference proteome</keyword>
<sequence length="86" mass="9680">MNYISYLLITLFVIHGVVLLSDTRCTVKAAEVVHPTDSTWDSIPSHHVIHLRRPRARRIPSPPPTPAGNIPRGWSPPPPHQSPPYY</sequence>
<evidence type="ECO:0000313" key="1">
    <source>
        <dbReference type="EMBL" id="KAJ4719722.1"/>
    </source>
</evidence>
<organism evidence="1 2">
    <name type="scientific">Melia azedarach</name>
    <name type="common">Chinaberry tree</name>
    <dbReference type="NCBI Taxonomy" id="155640"/>
    <lineage>
        <taxon>Eukaryota</taxon>
        <taxon>Viridiplantae</taxon>
        <taxon>Streptophyta</taxon>
        <taxon>Embryophyta</taxon>
        <taxon>Tracheophyta</taxon>
        <taxon>Spermatophyta</taxon>
        <taxon>Magnoliopsida</taxon>
        <taxon>eudicotyledons</taxon>
        <taxon>Gunneridae</taxon>
        <taxon>Pentapetalae</taxon>
        <taxon>rosids</taxon>
        <taxon>malvids</taxon>
        <taxon>Sapindales</taxon>
        <taxon>Meliaceae</taxon>
        <taxon>Melia</taxon>
    </lineage>
</organism>
<accession>A0ACC1Y7J1</accession>
<gene>
    <name evidence="1" type="ORF">OWV82_007657</name>
</gene>
<comment type="caution">
    <text evidence="1">The sequence shown here is derived from an EMBL/GenBank/DDBJ whole genome shotgun (WGS) entry which is preliminary data.</text>
</comment>
<dbReference type="EMBL" id="CM051397">
    <property type="protein sequence ID" value="KAJ4719722.1"/>
    <property type="molecule type" value="Genomic_DNA"/>
</dbReference>